<protein>
    <submittedName>
        <fullName evidence="6">C-di-GMP-binding flagellar brake protein YcgR, contains PilZNR and PilZ domains</fullName>
    </submittedName>
</protein>
<dbReference type="STRING" id="1434072.SAMN05216210_2214"/>
<accession>A0A1H2GDG7</accession>
<evidence type="ECO:0000259" key="5">
    <source>
        <dbReference type="Pfam" id="PF07317"/>
    </source>
</evidence>
<name>A0A1H2GDG7_9GAMM</name>
<keyword evidence="3" id="KW-0975">Bacterial flagellum</keyword>
<dbReference type="InterPro" id="IPR012349">
    <property type="entry name" value="Split_barrel_FMN-bd"/>
</dbReference>
<dbReference type="OrthoDB" id="6746848at2"/>
<organism evidence="6 7">
    <name type="scientific">Halopseudomonas salegens</name>
    <dbReference type="NCBI Taxonomy" id="1434072"/>
    <lineage>
        <taxon>Bacteria</taxon>
        <taxon>Pseudomonadati</taxon>
        <taxon>Pseudomonadota</taxon>
        <taxon>Gammaproteobacteria</taxon>
        <taxon>Pseudomonadales</taxon>
        <taxon>Pseudomonadaceae</taxon>
        <taxon>Halopseudomonas</taxon>
    </lineage>
</organism>
<keyword evidence="2" id="KW-0547">Nucleotide-binding</keyword>
<dbReference type="Pfam" id="PF07317">
    <property type="entry name" value="PilZN"/>
    <property type="match status" value="1"/>
</dbReference>
<feature type="domain" description="PilZ" evidence="4">
    <location>
        <begin position="123"/>
        <end position="234"/>
    </location>
</feature>
<evidence type="ECO:0000256" key="1">
    <source>
        <dbReference type="ARBA" id="ARBA00022636"/>
    </source>
</evidence>
<dbReference type="GO" id="GO:0035438">
    <property type="term" value="F:cyclic-di-GMP binding"/>
    <property type="evidence" value="ECO:0007669"/>
    <property type="project" value="InterPro"/>
</dbReference>
<keyword evidence="7" id="KW-1185">Reference proteome</keyword>
<dbReference type="AlphaFoldDB" id="A0A1H2GDG7"/>
<evidence type="ECO:0000256" key="2">
    <source>
        <dbReference type="ARBA" id="ARBA00022741"/>
    </source>
</evidence>
<dbReference type="InterPro" id="IPR009875">
    <property type="entry name" value="PilZ_domain"/>
</dbReference>
<proteinExistence type="predicted"/>
<reference evidence="7" key="1">
    <citation type="submission" date="2016-10" db="EMBL/GenBank/DDBJ databases">
        <authorList>
            <person name="Varghese N."/>
            <person name="Submissions S."/>
        </authorList>
    </citation>
    <scope>NUCLEOTIDE SEQUENCE [LARGE SCALE GENOMIC DNA]</scope>
    <source>
        <strain evidence="7">CECT 8338</strain>
    </source>
</reference>
<evidence type="ECO:0000256" key="3">
    <source>
        <dbReference type="ARBA" id="ARBA00023143"/>
    </source>
</evidence>
<dbReference type="RefSeq" id="WP_157719186.1">
    <property type="nucleotide sequence ID" value="NZ_LT629787.1"/>
</dbReference>
<sequence length="249" mass="28458">MTSLFAQSTGPQPPRNIRSSIEICALLKTLQHSRTPLTVHFADRNATFQSFIVDMDSKRHLVWIDEMIPQAGDRYMGQGEPCRLEAWQEGAHLRWEGADAVREMLDDAPAFRMDIPDLLVYHQKRGAFRAPIRRSLEVGIGLRHSKLNTAPRGYLMDISATGCKARVEGNQVNSLPTGEIFDLSHITLPDNGRTSVAVEVRHRQYFSDTDETHVGLMFRDTSPALQRQIDRFVNFLQREARRLERDDLF</sequence>
<dbReference type="EMBL" id="LT629787">
    <property type="protein sequence ID" value="SDU17491.1"/>
    <property type="molecule type" value="Genomic_DNA"/>
</dbReference>
<keyword evidence="6" id="KW-0282">Flagellum</keyword>
<evidence type="ECO:0000313" key="6">
    <source>
        <dbReference type="EMBL" id="SDU17491.1"/>
    </source>
</evidence>
<dbReference type="Pfam" id="PF07238">
    <property type="entry name" value="PilZ"/>
    <property type="match status" value="1"/>
</dbReference>
<feature type="domain" description="Type III secretion system flagellar brake protein YcgR PilZN" evidence="5">
    <location>
        <begin position="17"/>
        <end position="120"/>
    </location>
</feature>
<keyword evidence="6" id="KW-0966">Cell projection</keyword>
<evidence type="ECO:0000259" key="4">
    <source>
        <dbReference type="Pfam" id="PF07238"/>
    </source>
</evidence>
<dbReference type="Gene3D" id="2.40.10.220">
    <property type="entry name" value="predicted glycosyltransferase like domains"/>
    <property type="match status" value="1"/>
</dbReference>
<dbReference type="InterPro" id="IPR009926">
    <property type="entry name" value="T3SS_YcgR_PilZN"/>
</dbReference>
<dbReference type="Gene3D" id="2.30.110.10">
    <property type="entry name" value="Electron Transport, Fmn-binding Protein, Chain A"/>
    <property type="match status" value="1"/>
</dbReference>
<evidence type="ECO:0000313" key="7">
    <source>
        <dbReference type="Proteomes" id="UP000243924"/>
    </source>
</evidence>
<keyword evidence="6" id="KW-0969">Cilium</keyword>
<dbReference type="Proteomes" id="UP000243924">
    <property type="component" value="Chromosome I"/>
</dbReference>
<gene>
    <name evidence="6" type="ORF">SAMN05216210_2214</name>
</gene>
<keyword evidence="1" id="KW-0973">c-di-GMP</keyword>